<dbReference type="Proteomes" id="UP000478837">
    <property type="component" value="Unassembled WGS sequence"/>
</dbReference>
<keyword evidence="3" id="KW-1185">Reference proteome</keyword>
<dbReference type="PANTHER" id="PTHR42160:SF1">
    <property type="entry name" value="URACIL-DNA GLYCOSYLASE SUPERFAMILY PROTEIN"/>
    <property type="match status" value="1"/>
</dbReference>
<dbReference type="SMART" id="SM00986">
    <property type="entry name" value="UDG"/>
    <property type="match status" value="1"/>
</dbReference>
<proteinExistence type="predicted"/>
<reference evidence="2 3" key="1">
    <citation type="submission" date="2020-01" db="EMBL/GenBank/DDBJ databases">
        <title>Genomes of bacteria type strains.</title>
        <authorList>
            <person name="Chen J."/>
            <person name="Zhu S."/>
            <person name="Yang J."/>
        </authorList>
    </citation>
    <scope>NUCLEOTIDE SEQUENCE [LARGE SCALE GENOMIC DNA]</scope>
    <source>
        <strain evidence="2 3">LMG 22958</strain>
    </source>
</reference>
<dbReference type="InterPro" id="IPR005122">
    <property type="entry name" value="Uracil-DNA_glycosylase-like"/>
</dbReference>
<sequence>MEKKLTEFDNLVHLAKSCSLCDNALPHPTRPILSVAKNTKILIISQAPGLTAHNNYVPFIDPSGNRLRAWLGVDKDTFYKPELFSIMPMGFCFPGYRNGADAPPMKICAPTWHEPLLQHVKPVLTLLIGRYAQQYYLKQYKTLTEAIKTHHDGYFVLPHPSGRNNRWLAKNPWFEKETVPALQKKVNALIKR</sequence>
<dbReference type="Gene3D" id="3.40.470.10">
    <property type="entry name" value="Uracil-DNA glycosylase-like domain"/>
    <property type="match status" value="1"/>
</dbReference>
<evidence type="ECO:0000313" key="3">
    <source>
        <dbReference type="Proteomes" id="UP000478837"/>
    </source>
</evidence>
<dbReference type="SMART" id="SM00987">
    <property type="entry name" value="UreE_C"/>
    <property type="match status" value="1"/>
</dbReference>
<comment type="caution">
    <text evidence="2">The sequence shown here is derived from an EMBL/GenBank/DDBJ whole genome shotgun (WGS) entry which is preliminary data.</text>
</comment>
<dbReference type="RefSeq" id="WP_163112444.1">
    <property type="nucleotide sequence ID" value="NZ_JAAAWP010000010.1"/>
</dbReference>
<gene>
    <name evidence="2" type="ORF">GTW09_14300</name>
</gene>
<dbReference type="SUPFAM" id="SSF52141">
    <property type="entry name" value="Uracil-DNA glycosylase-like"/>
    <property type="match status" value="1"/>
</dbReference>
<evidence type="ECO:0000313" key="2">
    <source>
        <dbReference type="EMBL" id="NDW22696.1"/>
    </source>
</evidence>
<organism evidence="2 3">
    <name type="scientific">Alteromonas hispanica</name>
    <dbReference type="NCBI Taxonomy" id="315421"/>
    <lineage>
        <taxon>Bacteria</taxon>
        <taxon>Pseudomonadati</taxon>
        <taxon>Pseudomonadota</taxon>
        <taxon>Gammaproteobacteria</taxon>
        <taxon>Alteromonadales</taxon>
        <taxon>Alteromonadaceae</taxon>
        <taxon>Alteromonas/Salinimonas group</taxon>
        <taxon>Alteromonas</taxon>
    </lineage>
</organism>
<name>A0A6L9MX04_9ALTE</name>
<dbReference type="InterPro" id="IPR047124">
    <property type="entry name" value="HI_0220.2"/>
</dbReference>
<accession>A0A6L9MX04</accession>
<protein>
    <submittedName>
        <fullName evidence="2">Uracil-DNA glycosylase family protein</fullName>
    </submittedName>
</protein>
<dbReference type="CDD" id="cd10033">
    <property type="entry name" value="UDG_like"/>
    <property type="match status" value="1"/>
</dbReference>
<dbReference type="EMBL" id="JAAAWP010000010">
    <property type="protein sequence ID" value="NDW22696.1"/>
    <property type="molecule type" value="Genomic_DNA"/>
</dbReference>
<dbReference type="AlphaFoldDB" id="A0A6L9MX04"/>
<dbReference type="InterPro" id="IPR036895">
    <property type="entry name" value="Uracil-DNA_glycosylase-like_sf"/>
</dbReference>
<dbReference type="PANTHER" id="PTHR42160">
    <property type="entry name" value="URACIL-DNA GLYCOSYLASE SUPERFAMILY PROTEIN"/>
    <property type="match status" value="1"/>
</dbReference>
<evidence type="ECO:0000259" key="1">
    <source>
        <dbReference type="SMART" id="SM00986"/>
    </source>
</evidence>
<feature type="domain" description="Uracil-DNA glycosylase-like" evidence="1">
    <location>
        <begin position="32"/>
        <end position="183"/>
    </location>
</feature>
<dbReference type="Pfam" id="PF03167">
    <property type="entry name" value="UDG"/>
    <property type="match status" value="1"/>
</dbReference>